<protein>
    <submittedName>
        <fullName evidence="1">Uncharacterized protein</fullName>
    </submittedName>
</protein>
<sequence length="317" mass="35539">MEKEHNFTASVKQWYYVNTHSDPLACVRYQLGEKWEWKKYNQGGNKPSLIPKNKRRIYGISGNPQEEFDNAMLNTPNFLSQNSLVLQEKVVELFVTNQGFHKPLCIRKGRCDFATHLGNCLLWCQERVHSSDAQLPAPYTAPGEGEDVADFHDCTIQIFIYLLNCYTFPGPASQHADWDQVTQIIDLSAGEILYTMSSLIVTIASGVVSGGSDGMRSPVPETEFEVAKLGIDAVIPSVEGKGGWEDTKLVEEFCKEYNENRKDSNAICYAVKTRFIPHTLPNIPDGNFQGIEDEEYVVSLGGSCQYGYDLGQWNSLG</sequence>
<evidence type="ECO:0000313" key="2">
    <source>
        <dbReference type="Proteomes" id="UP001153334"/>
    </source>
</evidence>
<organism evidence="1 2">
    <name type="scientific">Nemania bipapillata</name>
    <dbReference type="NCBI Taxonomy" id="110536"/>
    <lineage>
        <taxon>Eukaryota</taxon>
        <taxon>Fungi</taxon>
        <taxon>Dikarya</taxon>
        <taxon>Ascomycota</taxon>
        <taxon>Pezizomycotina</taxon>
        <taxon>Sordariomycetes</taxon>
        <taxon>Xylariomycetidae</taxon>
        <taxon>Xylariales</taxon>
        <taxon>Xylariaceae</taxon>
        <taxon>Nemania</taxon>
    </lineage>
</organism>
<accession>A0ACC2IGZ8</accession>
<gene>
    <name evidence="1" type="ORF">ONZ43_g4918</name>
</gene>
<dbReference type="EMBL" id="JAPESX010001417">
    <property type="protein sequence ID" value="KAJ8114372.1"/>
    <property type="molecule type" value="Genomic_DNA"/>
</dbReference>
<proteinExistence type="predicted"/>
<keyword evidence="2" id="KW-1185">Reference proteome</keyword>
<reference evidence="1" key="1">
    <citation type="submission" date="2022-11" db="EMBL/GenBank/DDBJ databases">
        <title>Genome Sequence of Nemania bipapillata.</title>
        <authorList>
            <person name="Buettner E."/>
        </authorList>
    </citation>
    <scope>NUCLEOTIDE SEQUENCE</scope>
    <source>
        <strain evidence="1">CP14</strain>
    </source>
</reference>
<comment type="caution">
    <text evidence="1">The sequence shown here is derived from an EMBL/GenBank/DDBJ whole genome shotgun (WGS) entry which is preliminary data.</text>
</comment>
<evidence type="ECO:0000313" key="1">
    <source>
        <dbReference type="EMBL" id="KAJ8114372.1"/>
    </source>
</evidence>
<name>A0ACC2IGZ8_9PEZI</name>
<dbReference type="Proteomes" id="UP001153334">
    <property type="component" value="Unassembled WGS sequence"/>
</dbReference>